<dbReference type="Gene3D" id="3.40.1710.10">
    <property type="entry name" value="abc type-2 transporter like domain"/>
    <property type="match status" value="1"/>
</dbReference>
<evidence type="ECO:0000313" key="7">
    <source>
        <dbReference type="EMBL" id="SPD86273.1"/>
    </source>
</evidence>
<dbReference type="EMBL" id="LT985188">
    <property type="protein sequence ID" value="SPD86273.1"/>
    <property type="molecule type" value="Genomic_DNA"/>
</dbReference>
<feature type="transmembrane region" description="Helical" evidence="5">
    <location>
        <begin position="21"/>
        <end position="41"/>
    </location>
</feature>
<dbReference type="NCBIfam" id="TIGR03061">
    <property type="entry name" value="pip_yhgE_Nterm"/>
    <property type="match status" value="1"/>
</dbReference>
<reference evidence="7 8" key="1">
    <citation type="submission" date="2018-02" db="EMBL/GenBank/DDBJ databases">
        <authorList>
            <person name="Cohen D.B."/>
            <person name="Kent A.D."/>
        </authorList>
    </citation>
    <scope>NUCLEOTIDE SEQUENCE [LARGE SCALE GENOMIC DNA]</scope>
    <source>
        <strain evidence="7">1</strain>
    </source>
</reference>
<keyword evidence="4 5" id="KW-0472">Membrane</keyword>
<feature type="domain" description="ABC-2 type transporter transmembrane" evidence="6">
    <location>
        <begin position="25"/>
        <end position="166"/>
    </location>
</feature>
<evidence type="ECO:0000259" key="6">
    <source>
        <dbReference type="Pfam" id="PF12698"/>
    </source>
</evidence>
<dbReference type="RefSeq" id="WP_105185306.1">
    <property type="nucleotide sequence ID" value="NZ_BAAAGO010000018.1"/>
</dbReference>
<dbReference type="PANTHER" id="PTHR43077">
    <property type="entry name" value="TRANSPORT PERMEASE YVFS-RELATED"/>
    <property type="match status" value="1"/>
</dbReference>
<feature type="transmembrane region" description="Helical" evidence="5">
    <location>
        <begin position="493"/>
        <end position="517"/>
    </location>
</feature>
<dbReference type="SUPFAM" id="SSF58104">
    <property type="entry name" value="Methyl-accepting chemotaxis protein (MCP) signaling domain"/>
    <property type="match status" value="1"/>
</dbReference>
<comment type="subcellular location">
    <subcellularLocation>
        <location evidence="1">Membrane</location>
        <topology evidence="1">Multi-pass membrane protein</topology>
    </subcellularLocation>
</comment>
<dbReference type="Pfam" id="PF12698">
    <property type="entry name" value="ABC2_membrane_3"/>
    <property type="match status" value="2"/>
</dbReference>
<dbReference type="Gene3D" id="1.10.287.950">
    <property type="entry name" value="Methyl-accepting chemotaxis protein"/>
    <property type="match status" value="1"/>
</dbReference>
<feature type="transmembrane region" description="Helical" evidence="5">
    <location>
        <begin position="437"/>
        <end position="457"/>
    </location>
</feature>
<keyword evidence="3 5" id="KW-1133">Transmembrane helix</keyword>
<dbReference type="InterPro" id="IPR013525">
    <property type="entry name" value="ABC2_TM"/>
</dbReference>
<dbReference type="GO" id="GO:0140359">
    <property type="term" value="F:ABC-type transporter activity"/>
    <property type="evidence" value="ECO:0007669"/>
    <property type="project" value="InterPro"/>
</dbReference>
<sequence>MRQLWNLTLTELRRFRGPLPMLSAIFLVLVPLLYGAIYLWSNWDPYGRLDRLQVAVVDLDKPVTVEGKKVSGGADLVEQLTKDTSSFTWVVTDAATAADGVADGSFAFSITVPKDFSADLTSIATSDTPTRARVDVAFDNSQGYILGIMAETAEKELQTQLNAAAVKAYADTALGSVGTIRRGLAEATEASGELAKGGQQVADGVKTMENKVVPVVNRVSDVLRRSAKEAAGVSRDVASTTKTIAALAKDADGKQDDVADALDALLKAHPDLTDDQVFKDLKRAVGRVSEVTGSVKSTTSRVATDAGKVADAAATVNRRVPEIIGAAETAVEQIDQLAKGAQRVADGQKKLTAGLKKATNALPKLSAAERAKDADAVSNPVHIASHVANPATYYGRGLAPFFFGVSLWVFGLVAFVLMRPISKRAIAAGTNPAPVALGGWLPPALLGSAGALVLLAVTDLALGLDPLDLAGTAGISVLAVCAFTALAQTLRTWLGLVGSAIMLVILIVQLGAAGGLYPVEVMPAFFQVVHPWMPMTYLVEGLRVTISGGPAGQLARAWWVLGGLLVASVISTAVAAWTQRRWTPTRLRPPLE</sequence>
<feature type="transmembrane region" description="Helical" evidence="5">
    <location>
        <begin position="557"/>
        <end position="578"/>
    </location>
</feature>
<dbReference type="PANTHER" id="PTHR43077:SF5">
    <property type="entry name" value="PHAGE INFECTION PROTEIN"/>
    <property type="match status" value="1"/>
</dbReference>
<dbReference type="KEGG" id="mgg:MPLG2_1237"/>
<dbReference type="NCBIfam" id="TIGR03062">
    <property type="entry name" value="pip_yhgE_Cterm"/>
    <property type="match status" value="1"/>
</dbReference>
<evidence type="ECO:0000313" key="8">
    <source>
        <dbReference type="Proteomes" id="UP000238164"/>
    </source>
</evidence>
<dbReference type="InterPro" id="IPR017500">
    <property type="entry name" value="Phage_infect_YhgE_N"/>
</dbReference>
<feature type="transmembrane region" description="Helical" evidence="5">
    <location>
        <begin position="398"/>
        <end position="417"/>
    </location>
</feature>
<keyword evidence="8" id="KW-1185">Reference proteome</keyword>
<organism evidence="7 8">
    <name type="scientific">Micropruina glycogenica</name>
    <dbReference type="NCBI Taxonomy" id="75385"/>
    <lineage>
        <taxon>Bacteria</taxon>
        <taxon>Bacillati</taxon>
        <taxon>Actinomycetota</taxon>
        <taxon>Actinomycetes</taxon>
        <taxon>Propionibacteriales</taxon>
        <taxon>Nocardioidaceae</taxon>
        <taxon>Micropruina</taxon>
    </lineage>
</organism>
<dbReference type="OrthoDB" id="9811483at2"/>
<keyword evidence="2 5" id="KW-0812">Transmembrane</keyword>
<protein>
    <submittedName>
        <fullName evidence="7">Putative YhgE/Pip C-terminal domain protein</fullName>
    </submittedName>
</protein>
<dbReference type="InterPro" id="IPR017501">
    <property type="entry name" value="Phage_infect_YhgE_C"/>
</dbReference>
<evidence type="ECO:0000256" key="1">
    <source>
        <dbReference type="ARBA" id="ARBA00004141"/>
    </source>
</evidence>
<name>A0A2N9JEU5_9ACTN</name>
<accession>A0A2N9JEU5</accession>
<evidence type="ECO:0000256" key="4">
    <source>
        <dbReference type="ARBA" id="ARBA00023136"/>
    </source>
</evidence>
<proteinExistence type="predicted"/>
<evidence type="ECO:0000256" key="2">
    <source>
        <dbReference type="ARBA" id="ARBA00022692"/>
    </source>
</evidence>
<evidence type="ECO:0000256" key="5">
    <source>
        <dbReference type="SAM" id="Phobius"/>
    </source>
</evidence>
<dbReference type="InterPro" id="IPR051328">
    <property type="entry name" value="T7SS_ABC-Transporter"/>
</dbReference>
<dbReference type="Proteomes" id="UP000238164">
    <property type="component" value="Chromosome 1"/>
</dbReference>
<feature type="domain" description="ABC-2 type transporter transmembrane" evidence="6">
    <location>
        <begin position="352"/>
        <end position="570"/>
    </location>
</feature>
<gene>
    <name evidence="7" type="ORF">MPLG2_1237</name>
</gene>
<dbReference type="GO" id="GO:0016020">
    <property type="term" value="C:membrane"/>
    <property type="evidence" value="ECO:0007669"/>
    <property type="project" value="UniProtKB-SubCell"/>
</dbReference>
<evidence type="ECO:0000256" key="3">
    <source>
        <dbReference type="ARBA" id="ARBA00022989"/>
    </source>
</evidence>
<feature type="transmembrane region" description="Helical" evidence="5">
    <location>
        <begin position="469"/>
        <end position="486"/>
    </location>
</feature>
<dbReference type="AlphaFoldDB" id="A0A2N9JEU5"/>